<evidence type="ECO:0000313" key="1">
    <source>
        <dbReference type="EMBL" id="PIZ37779.1"/>
    </source>
</evidence>
<gene>
    <name evidence="1" type="ORF">COY37_06995</name>
</gene>
<dbReference type="AlphaFoldDB" id="A0A2M7T7D3"/>
<organism evidence="1 2">
    <name type="scientific">Candidatus Aquicultor secundus</name>
    <dbReference type="NCBI Taxonomy" id="1973895"/>
    <lineage>
        <taxon>Bacteria</taxon>
        <taxon>Bacillati</taxon>
        <taxon>Actinomycetota</taxon>
        <taxon>Candidatus Aquicultoria</taxon>
        <taxon>Candidatus Aquicultorales</taxon>
        <taxon>Candidatus Aquicultoraceae</taxon>
        <taxon>Candidatus Aquicultor</taxon>
    </lineage>
</organism>
<comment type="caution">
    <text evidence="1">The sequence shown here is derived from an EMBL/GenBank/DDBJ whole genome shotgun (WGS) entry which is preliminary data.</text>
</comment>
<protein>
    <submittedName>
        <fullName evidence="1">Uncharacterized protein</fullName>
    </submittedName>
</protein>
<evidence type="ECO:0000313" key="2">
    <source>
        <dbReference type="Proteomes" id="UP000230956"/>
    </source>
</evidence>
<reference evidence="2" key="1">
    <citation type="submission" date="2017-09" db="EMBL/GenBank/DDBJ databases">
        <title>Depth-based differentiation of microbial function through sediment-hosted aquifers and enrichment of novel symbionts in the deep terrestrial subsurface.</title>
        <authorList>
            <person name="Probst A.J."/>
            <person name="Ladd B."/>
            <person name="Jarett J.K."/>
            <person name="Geller-Mcgrath D.E."/>
            <person name="Sieber C.M.K."/>
            <person name="Emerson J.B."/>
            <person name="Anantharaman K."/>
            <person name="Thomas B.C."/>
            <person name="Malmstrom R."/>
            <person name="Stieglmeier M."/>
            <person name="Klingl A."/>
            <person name="Woyke T."/>
            <person name="Ryan C.M."/>
            <person name="Banfield J.F."/>
        </authorList>
    </citation>
    <scope>NUCLEOTIDE SEQUENCE [LARGE SCALE GENOMIC DNA]</scope>
</reference>
<sequence length="85" mass="9886">MGADSNIYVIKIYCSKCNTFLYKYRKRTNGFLVKCYMDRILEDGTNGDLKCPSCGQEFARFKIMKNKPAHKIIRGKVFIKGHLKK</sequence>
<dbReference type="RefSeq" id="WP_286976958.1">
    <property type="nucleotide sequence ID" value="NZ_MNXI01000009.1"/>
</dbReference>
<dbReference type="EMBL" id="PFNG01000165">
    <property type="protein sequence ID" value="PIZ37779.1"/>
    <property type="molecule type" value="Genomic_DNA"/>
</dbReference>
<accession>A0A2M7T7D3</accession>
<name>A0A2M7T7D3_9ACTN</name>
<proteinExistence type="predicted"/>
<dbReference type="Proteomes" id="UP000230956">
    <property type="component" value="Unassembled WGS sequence"/>
</dbReference>